<dbReference type="NCBIfam" id="TIGR01695">
    <property type="entry name" value="murJ_mviN"/>
    <property type="match status" value="1"/>
</dbReference>
<feature type="transmembrane region" description="Helical" evidence="10">
    <location>
        <begin position="226"/>
        <end position="246"/>
    </location>
</feature>
<feature type="transmembrane region" description="Helical" evidence="10">
    <location>
        <begin position="438"/>
        <end position="459"/>
    </location>
</feature>
<dbReference type="EMBL" id="JAMOIM010000003">
    <property type="protein sequence ID" value="MCW6507513.1"/>
    <property type="molecule type" value="Genomic_DNA"/>
</dbReference>
<evidence type="ECO:0000313" key="12">
    <source>
        <dbReference type="EMBL" id="MCW6507513.1"/>
    </source>
</evidence>
<dbReference type="PRINTS" id="PR01806">
    <property type="entry name" value="VIRFACTRMVIN"/>
</dbReference>
<evidence type="ECO:0000313" key="13">
    <source>
        <dbReference type="Proteomes" id="UP001165667"/>
    </source>
</evidence>
<reference evidence="12" key="1">
    <citation type="submission" date="2022-05" db="EMBL/GenBank/DDBJ databases">
        <authorList>
            <person name="Pankratov T."/>
        </authorList>
    </citation>
    <scope>NUCLEOTIDE SEQUENCE</scope>
    <source>
        <strain evidence="12">BP6-180914</strain>
    </source>
</reference>
<dbReference type="GO" id="GO:0015648">
    <property type="term" value="F:lipid-linked peptidoglycan transporter activity"/>
    <property type="evidence" value="ECO:0007669"/>
    <property type="project" value="UniProtKB-UniRule"/>
</dbReference>
<keyword evidence="10 11" id="KW-0961">Cell wall biogenesis/degradation</keyword>
<keyword evidence="7 10" id="KW-0472">Membrane</keyword>
<evidence type="ECO:0000256" key="1">
    <source>
        <dbReference type="ARBA" id="ARBA00004651"/>
    </source>
</evidence>
<feature type="transmembrane region" description="Helical" evidence="10">
    <location>
        <begin position="124"/>
        <end position="142"/>
    </location>
</feature>
<feature type="transmembrane region" description="Helical" evidence="10">
    <location>
        <begin position="268"/>
        <end position="286"/>
    </location>
</feature>
<protein>
    <recommendedName>
        <fullName evidence="10">Probable lipid II flippase MurJ</fullName>
    </recommendedName>
</protein>
<dbReference type="InterPro" id="IPR004268">
    <property type="entry name" value="MurJ"/>
</dbReference>
<keyword evidence="6 10" id="KW-1133">Transmembrane helix</keyword>
<proteinExistence type="inferred from homology"/>
<evidence type="ECO:0000256" key="5">
    <source>
        <dbReference type="ARBA" id="ARBA00022984"/>
    </source>
</evidence>
<feature type="transmembrane region" description="Helical" evidence="10">
    <location>
        <begin position="154"/>
        <end position="179"/>
    </location>
</feature>
<comment type="function">
    <text evidence="8 10 11">Involved in peptidoglycan biosynthesis. Transports lipid-linked peptidoglycan precursors from the inner to the outer leaflet of the cytoplasmic membrane.</text>
</comment>
<keyword evidence="10" id="KW-0997">Cell inner membrane</keyword>
<keyword evidence="13" id="KW-1185">Reference proteome</keyword>
<dbReference type="GO" id="GO:0071555">
    <property type="term" value="P:cell wall organization"/>
    <property type="evidence" value="ECO:0007669"/>
    <property type="project" value="UniProtKB-UniRule"/>
</dbReference>
<feature type="transmembrane region" description="Helical" evidence="10">
    <location>
        <begin position="380"/>
        <end position="398"/>
    </location>
</feature>
<name>A0AA41YV79_9HYPH</name>
<keyword evidence="10 11" id="KW-0813">Transport</keyword>
<dbReference type="InterPro" id="IPR051050">
    <property type="entry name" value="Lipid_II_flippase_MurJ/MviN"/>
</dbReference>
<comment type="subcellular location">
    <subcellularLocation>
        <location evidence="10">Cell inner membrane</location>
        <topology evidence="10">Multi-pass membrane protein</topology>
    </subcellularLocation>
    <subcellularLocation>
        <location evidence="1">Cell membrane</location>
        <topology evidence="1">Multi-pass membrane protein</topology>
    </subcellularLocation>
</comment>
<dbReference type="GO" id="GO:0005886">
    <property type="term" value="C:plasma membrane"/>
    <property type="evidence" value="ECO:0007669"/>
    <property type="project" value="UniProtKB-SubCell"/>
</dbReference>
<evidence type="ECO:0000256" key="10">
    <source>
        <dbReference type="HAMAP-Rule" id="MF_02078"/>
    </source>
</evidence>
<comment type="pathway">
    <text evidence="10">Cell wall biogenesis; peptidoglycan biosynthesis.</text>
</comment>
<keyword evidence="2 10" id="KW-1003">Cell membrane</keyword>
<accession>A0AA41YV79</accession>
<dbReference type="Proteomes" id="UP001165667">
    <property type="component" value="Unassembled WGS sequence"/>
</dbReference>
<evidence type="ECO:0000256" key="6">
    <source>
        <dbReference type="ARBA" id="ARBA00022989"/>
    </source>
</evidence>
<evidence type="ECO:0000256" key="11">
    <source>
        <dbReference type="PIRNR" id="PIRNR002869"/>
    </source>
</evidence>
<gene>
    <name evidence="10 12" type="primary">murJ</name>
    <name evidence="12" type="ORF">M8523_05700</name>
</gene>
<comment type="similarity">
    <text evidence="9 10 11">Belongs to the MurJ/MviN family.</text>
</comment>
<feature type="transmembrane region" description="Helical" evidence="10">
    <location>
        <begin position="479"/>
        <end position="507"/>
    </location>
</feature>
<comment type="caution">
    <text evidence="12">The sequence shown here is derived from an EMBL/GenBank/DDBJ whole genome shotgun (WGS) entry which is preliminary data.</text>
</comment>
<keyword evidence="5 10" id="KW-0573">Peptidoglycan synthesis</keyword>
<feature type="transmembrane region" description="Helical" evidence="10">
    <location>
        <begin position="185"/>
        <end position="205"/>
    </location>
</feature>
<dbReference type="PIRSF" id="PIRSF002869">
    <property type="entry name" value="MviN"/>
    <property type="match status" value="1"/>
</dbReference>
<evidence type="ECO:0000256" key="4">
    <source>
        <dbReference type="ARBA" id="ARBA00022960"/>
    </source>
</evidence>
<evidence type="ECO:0000256" key="2">
    <source>
        <dbReference type="ARBA" id="ARBA00022475"/>
    </source>
</evidence>
<evidence type="ECO:0000256" key="7">
    <source>
        <dbReference type="ARBA" id="ARBA00023136"/>
    </source>
</evidence>
<dbReference type="Pfam" id="PF03023">
    <property type="entry name" value="MurJ"/>
    <property type="match status" value="1"/>
</dbReference>
<dbReference type="GO" id="GO:0008360">
    <property type="term" value="P:regulation of cell shape"/>
    <property type="evidence" value="ECO:0007669"/>
    <property type="project" value="UniProtKB-UniRule"/>
</dbReference>
<keyword evidence="3 10" id="KW-0812">Transmembrane</keyword>
<evidence type="ECO:0000256" key="3">
    <source>
        <dbReference type="ARBA" id="ARBA00022692"/>
    </source>
</evidence>
<dbReference type="HAMAP" id="MF_02078">
    <property type="entry name" value="MurJ_MviN"/>
    <property type="match status" value="1"/>
</dbReference>
<keyword evidence="4 10" id="KW-0133">Cell shape</keyword>
<organism evidence="12 13">
    <name type="scientific">Lichenifustis flavocetrariae</name>
    <dbReference type="NCBI Taxonomy" id="2949735"/>
    <lineage>
        <taxon>Bacteria</taxon>
        <taxon>Pseudomonadati</taxon>
        <taxon>Pseudomonadota</taxon>
        <taxon>Alphaproteobacteria</taxon>
        <taxon>Hyphomicrobiales</taxon>
        <taxon>Lichenihabitantaceae</taxon>
        <taxon>Lichenifustis</taxon>
    </lineage>
</organism>
<dbReference type="GO" id="GO:0009252">
    <property type="term" value="P:peptidoglycan biosynthetic process"/>
    <property type="evidence" value="ECO:0007669"/>
    <property type="project" value="UniProtKB-UniRule"/>
</dbReference>
<dbReference type="CDD" id="cd13123">
    <property type="entry name" value="MATE_MurJ_like"/>
    <property type="match status" value="1"/>
</dbReference>
<dbReference type="PANTHER" id="PTHR47019:SF1">
    <property type="entry name" value="LIPID II FLIPPASE MURJ"/>
    <property type="match status" value="1"/>
</dbReference>
<feature type="transmembrane region" description="Helical" evidence="10">
    <location>
        <begin position="85"/>
        <end position="104"/>
    </location>
</feature>
<feature type="transmembrane region" description="Helical" evidence="10">
    <location>
        <begin position="20"/>
        <end position="43"/>
    </location>
</feature>
<feature type="transmembrane region" description="Helical" evidence="10">
    <location>
        <begin position="307"/>
        <end position="326"/>
    </location>
</feature>
<dbReference type="GO" id="GO:0034204">
    <property type="term" value="P:lipid translocation"/>
    <property type="evidence" value="ECO:0007669"/>
    <property type="project" value="TreeGrafter"/>
</dbReference>
<dbReference type="RefSeq" id="WP_282583883.1">
    <property type="nucleotide sequence ID" value="NZ_JAMOIM010000003.1"/>
</dbReference>
<feature type="transmembrane region" description="Helical" evidence="10">
    <location>
        <begin position="404"/>
        <end position="426"/>
    </location>
</feature>
<dbReference type="AlphaFoldDB" id="A0AA41YV79"/>
<sequence>MYKHFLSVGGLTLLSRATGFIRDVVLGAILGAGGLADAFFVAFRLPNHFRTIFGEGAFNSAYVPSYARVLETEGPEKAKVFSSQIFSILLVSQIILLALALAFTPTLVRLLAHGFEADPQKFDTAVFLTRITFPYLLCVTLVTLHSGTLNANRLFAAAAFNPVILNLVMIAFLGIAFVFPNAAVASAVGVTVSGVLQLGSMMLTARRHRLLESPVRPRWTPEVRQFFGALGPAVIGSAGVQIAIFADTIISSMLPTGGLSSIYYADRIYQLPIGVIGIAAGTVLLPEMTRLFAQGRPDAAIAAQNRTMAMTLALSAPFFLAFILIPEPIMRGVFMRGHFTAEAARASGAVLAAYGFGILAVVLIRSAVASFQSRGDTRTPMAASLIAVGCNLGLKLLLFKPLGAVGLATATAAGAWINLLILVGLALRQGTMRFDDTLVKVAVAVDIAAVALAVTAIVAEPRLADLTLGRHFGNEIHAAAITALGGFVYLAVLLVALRIFAVGLMPLRRPAPGYPKRAG</sequence>
<evidence type="ECO:0000256" key="8">
    <source>
        <dbReference type="ARBA" id="ARBA00060041"/>
    </source>
</evidence>
<feature type="transmembrane region" description="Helical" evidence="10">
    <location>
        <begin position="346"/>
        <end position="368"/>
    </location>
</feature>
<dbReference type="PANTHER" id="PTHR47019">
    <property type="entry name" value="LIPID II FLIPPASE MURJ"/>
    <property type="match status" value="1"/>
</dbReference>
<evidence type="ECO:0000256" key="9">
    <source>
        <dbReference type="ARBA" id="ARBA00061532"/>
    </source>
</evidence>